<protein>
    <submittedName>
        <fullName evidence="1">Uncharacterized protein</fullName>
    </submittedName>
</protein>
<gene>
    <name evidence="1" type="ORF">P8C59_005461</name>
</gene>
<comment type="caution">
    <text evidence="1">The sequence shown here is derived from an EMBL/GenBank/DDBJ whole genome shotgun (WGS) entry which is preliminary data.</text>
</comment>
<dbReference type="AlphaFoldDB" id="A0AAD9I5G8"/>
<proteinExistence type="predicted"/>
<reference evidence="1" key="1">
    <citation type="journal article" date="2023" name="Mol. Plant Microbe Interact.">
        <title>Elucidating the Obligate Nature and Biological Capacity of an Invasive Fungal Corn Pathogen.</title>
        <authorList>
            <person name="MacCready J.S."/>
            <person name="Roggenkamp E.M."/>
            <person name="Gdanetz K."/>
            <person name="Chilvers M.I."/>
        </authorList>
    </citation>
    <scope>NUCLEOTIDE SEQUENCE</scope>
    <source>
        <strain evidence="1">PM02</strain>
    </source>
</reference>
<dbReference type="EMBL" id="JAQQPM010000004">
    <property type="protein sequence ID" value="KAK2071004.1"/>
    <property type="molecule type" value="Genomic_DNA"/>
</dbReference>
<organism evidence="1 2">
    <name type="scientific">Phyllachora maydis</name>
    <dbReference type="NCBI Taxonomy" id="1825666"/>
    <lineage>
        <taxon>Eukaryota</taxon>
        <taxon>Fungi</taxon>
        <taxon>Dikarya</taxon>
        <taxon>Ascomycota</taxon>
        <taxon>Pezizomycotina</taxon>
        <taxon>Sordariomycetes</taxon>
        <taxon>Sordariomycetidae</taxon>
        <taxon>Phyllachorales</taxon>
        <taxon>Phyllachoraceae</taxon>
        <taxon>Phyllachora</taxon>
    </lineage>
</organism>
<sequence length="94" mass="10420">MPLNSKGLITRVYILLEQAATLWYKEEAEKEAARKAEIATYKARISKPAEHALPTSLAVKKAALAAIYARHKALRAAINCFLELRSNLAIKAKD</sequence>
<keyword evidence="2" id="KW-1185">Reference proteome</keyword>
<accession>A0AAD9I5G8</accession>
<dbReference type="Proteomes" id="UP001217918">
    <property type="component" value="Unassembled WGS sequence"/>
</dbReference>
<evidence type="ECO:0000313" key="1">
    <source>
        <dbReference type="EMBL" id="KAK2071004.1"/>
    </source>
</evidence>
<evidence type="ECO:0000313" key="2">
    <source>
        <dbReference type="Proteomes" id="UP001217918"/>
    </source>
</evidence>
<name>A0AAD9I5G8_9PEZI</name>